<keyword evidence="3" id="KW-1185">Reference proteome</keyword>
<feature type="compositionally biased region" description="Pro residues" evidence="1">
    <location>
        <begin position="235"/>
        <end position="246"/>
    </location>
</feature>
<reference evidence="2" key="1">
    <citation type="journal article" date="2020" name="Fungal Divers.">
        <title>Resolving the Mortierellaceae phylogeny through synthesis of multi-gene phylogenetics and phylogenomics.</title>
        <authorList>
            <person name="Vandepol N."/>
            <person name="Liber J."/>
            <person name="Desiro A."/>
            <person name="Na H."/>
            <person name="Kennedy M."/>
            <person name="Barry K."/>
            <person name="Grigoriev I.V."/>
            <person name="Miller A.N."/>
            <person name="O'Donnell K."/>
            <person name="Stajich J.E."/>
            <person name="Bonito G."/>
        </authorList>
    </citation>
    <scope>NUCLEOTIDE SEQUENCE</scope>
    <source>
        <strain evidence="2">REB-010B</strain>
    </source>
</reference>
<evidence type="ECO:0000313" key="2">
    <source>
        <dbReference type="EMBL" id="KAG0327544.1"/>
    </source>
</evidence>
<dbReference type="PRINTS" id="PR01217">
    <property type="entry name" value="PRICHEXTENSN"/>
</dbReference>
<organism evidence="2 3">
    <name type="scientific">Dissophora globulifera</name>
    <dbReference type="NCBI Taxonomy" id="979702"/>
    <lineage>
        <taxon>Eukaryota</taxon>
        <taxon>Fungi</taxon>
        <taxon>Fungi incertae sedis</taxon>
        <taxon>Mucoromycota</taxon>
        <taxon>Mortierellomycotina</taxon>
        <taxon>Mortierellomycetes</taxon>
        <taxon>Mortierellales</taxon>
        <taxon>Mortierellaceae</taxon>
        <taxon>Dissophora</taxon>
    </lineage>
</organism>
<feature type="region of interest" description="Disordered" evidence="1">
    <location>
        <begin position="1"/>
        <end position="37"/>
    </location>
</feature>
<evidence type="ECO:0000256" key="1">
    <source>
        <dbReference type="SAM" id="MobiDB-lite"/>
    </source>
</evidence>
<feature type="compositionally biased region" description="Polar residues" evidence="1">
    <location>
        <begin position="520"/>
        <end position="543"/>
    </location>
</feature>
<name>A0A9P6RRS5_9FUNG</name>
<feature type="region of interest" description="Disordered" evidence="1">
    <location>
        <begin position="470"/>
        <end position="592"/>
    </location>
</feature>
<dbReference type="InterPro" id="IPR009563">
    <property type="entry name" value="SSSCA1"/>
</dbReference>
<feature type="compositionally biased region" description="Pro residues" evidence="1">
    <location>
        <begin position="505"/>
        <end position="519"/>
    </location>
</feature>
<feature type="region of interest" description="Disordered" evidence="1">
    <location>
        <begin position="94"/>
        <end position="124"/>
    </location>
</feature>
<feature type="compositionally biased region" description="Low complexity" evidence="1">
    <location>
        <begin position="667"/>
        <end position="681"/>
    </location>
</feature>
<dbReference type="AlphaFoldDB" id="A0A9P6RRS5"/>
<feature type="compositionally biased region" description="Polar residues" evidence="1">
    <location>
        <begin position="627"/>
        <end position="639"/>
    </location>
</feature>
<feature type="compositionally biased region" description="Low complexity" evidence="1">
    <location>
        <begin position="112"/>
        <end position="124"/>
    </location>
</feature>
<dbReference type="InterPro" id="IPR051888">
    <property type="entry name" value="UPF0148_domain"/>
</dbReference>
<feature type="compositionally biased region" description="Polar residues" evidence="1">
    <location>
        <begin position="185"/>
        <end position="197"/>
    </location>
</feature>
<sequence length="746" mass="80027">MTTQELDRPHSPGADPELQTAAIDKPLEETPSSTGMDSVKAAMNDYALKGWILLNDGCPDCYTPLMRNQEATNQICVNCEINPPVDLEEEEEELRRQLQEQQQERQDHELELATPTTPQAPTRPSLQLEDHRLSSVPLMNLPAPTAALPALPAPGSARPISPVNHRVSVLDPLMDGVRKSHRTPSGRSINGPASSLGTEFMQPPPPPRSVTPLPRPPKTPPPFSKAGHPLSQKPSIPPPPGPPPAVVPSLMSPPASPPAPKLMPRDKRRSPQSSVVVPGTILLPSTPPPNTLPLPRASLPTSPPATPDVANPMDVSVSPNVADVTIAQKAMQESAGAEGKGLNAGTTRTHTRVEQPPESLGHIPTIEEEDERGLESHDEFMDAEEEMAARTTEDEAKAQETNREQSARASRLMGQKMLQGWTMLQETCPNLACNGVPLMRSREKKELCVLCGTFYVREQDVEQVKYSTVPSSPVCSTVPVTPNTTATSPNAATTNAAPSSLKTTSPPPAPPPIIMPPHPRTSSPANGPSLHQQRATSPLSSPGPTRASRDLHGRISGPIVLPSATPMSPSFGMSSQQILSGRQSEDMDRVAAEDEEMRRAMQLIGKVHEFSARSLPPVPPVMGPPSASISRPNSTYSNSSDKERSSRPHQQHPLPLPPFHSNVEGGAPAPTTAQAQAQAQAPPRPPVSPEVQAMVDATHKTMTTLISKLEVYRLALEVSESAKESQALASQIRGLMECLKACREVL</sequence>
<evidence type="ECO:0000313" key="3">
    <source>
        <dbReference type="Proteomes" id="UP000738325"/>
    </source>
</evidence>
<dbReference type="PANTHER" id="PTHR16537:SF1">
    <property type="entry name" value="PROTEIN ZNRD2"/>
    <property type="match status" value="1"/>
</dbReference>
<feature type="region of interest" description="Disordered" evidence="1">
    <location>
        <begin position="613"/>
        <end position="689"/>
    </location>
</feature>
<feature type="compositionally biased region" description="Basic and acidic residues" evidence="1">
    <location>
        <begin position="1"/>
        <end position="10"/>
    </location>
</feature>
<proteinExistence type="predicted"/>
<comment type="caution">
    <text evidence="2">The sequence shown here is derived from an EMBL/GenBank/DDBJ whole genome shotgun (WGS) entry which is preliminary data.</text>
</comment>
<feature type="region of interest" description="Disordered" evidence="1">
    <location>
        <begin position="176"/>
        <end position="316"/>
    </location>
</feature>
<dbReference type="OrthoDB" id="28939at2759"/>
<dbReference type="Pfam" id="PF06677">
    <property type="entry name" value="Auto_anti-p27"/>
    <property type="match status" value="2"/>
</dbReference>
<feature type="region of interest" description="Disordered" evidence="1">
    <location>
        <begin position="333"/>
        <end position="360"/>
    </location>
</feature>
<feature type="compositionally biased region" description="Low complexity" evidence="1">
    <location>
        <begin position="470"/>
        <end position="500"/>
    </location>
</feature>
<gene>
    <name evidence="2" type="ORF">BGZ99_007382</name>
</gene>
<dbReference type="PANTHER" id="PTHR16537">
    <property type="entry name" value="SJOEGREN SYNDROME/SCLERODERMA AUTOANTIGEN 1"/>
    <property type="match status" value="1"/>
</dbReference>
<dbReference type="Proteomes" id="UP000738325">
    <property type="component" value="Unassembled WGS sequence"/>
</dbReference>
<accession>A0A9P6RRS5</accession>
<feature type="compositionally biased region" description="Basic and acidic residues" evidence="1">
    <location>
        <begin position="94"/>
        <end position="111"/>
    </location>
</feature>
<feature type="compositionally biased region" description="Pro residues" evidence="1">
    <location>
        <begin position="202"/>
        <end position="223"/>
    </location>
</feature>
<feature type="compositionally biased region" description="Basic and acidic residues" evidence="1">
    <location>
        <begin position="583"/>
        <end position="592"/>
    </location>
</feature>
<dbReference type="EMBL" id="JAAAIP010000053">
    <property type="protein sequence ID" value="KAG0327544.1"/>
    <property type="molecule type" value="Genomic_DNA"/>
</dbReference>
<feature type="compositionally biased region" description="Polar residues" evidence="1">
    <location>
        <begin position="565"/>
        <end position="582"/>
    </location>
</feature>
<protein>
    <submittedName>
        <fullName evidence="2">Uncharacterized protein</fullName>
    </submittedName>
</protein>